<keyword evidence="1" id="KW-1133">Transmembrane helix</keyword>
<keyword evidence="1" id="KW-0812">Transmembrane</keyword>
<dbReference type="AlphaFoldDB" id="A0A897MUI4"/>
<reference evidence="2" key="1">
    <citation type="submission" date="2020-11" db="EMBL/GenBank/DDBJ databases">
        <title>Carbohydrate-dependent, anaerobic sulfur respiration: A novel catabolism in halophilic archaea.</title>
        <authorList>
            <person name="Sorokin D.Y."/>
            <person name="Messina E."/>
            <person name="Smedile F."/>
            <person name="La Cono V."/>
            <person name="Hallsworth J.E."/>
            <person name="Yakimov M.M."/>
        </authorList>
    </citation>
    <scope>NUCLEOTIDE SEQUENCE</scope>
    <source>
        <strain evidence="2">AArc-S</strain>
    </source>
</reference>
<dbReference type="GeneID" id="70686373"/>
<dbReference type="RefSeq" id="WP_238478206.1">
    <property type="nucleotide sequence ID" value="NZ_CP064786.1"/>
</dbReference>
<evidence type="ECO:0000313" key="3">
    <source>
        <dbReference type="Proteomes" id="UP000663586"/>
    </source>
</evidence>
<dbReference type="Pfam" id="PF25927">
    <property type="entry name" value="DUF7972"/>
    <property type="match status" value="1"/>
</dbReference>
<gene>
    <name evidence="2" type="ORF">AArcS_2995</name>
</gene>
<dbReference type="EMBL" id="CP064786">
    <property type="protein sequence ID" value="QSG04182.1"/>
    <property type="molecule type" value="Genomic_DNA"/>
</dbReference>
<proteinExistence type="predicted"/>
<accession>A0A897MUI4</accession>
<sequence>MEERDPGSLGGSRDENGLRSSVLLTTDRWLLTACVLGAVFATLVAASLLELAPLARIVDEQGGVQFLFTAFIGAIITGTSIVVTISQLVLAQELGAVGDQRERMEESMAFREDVERAVGVGISSPEPAAFLAELLDGIERQARTLDETTPSGTEIDEYVQRLVDRTGAVTGALDDAQFGTFDVIRAALRFDYSLQLYHARRLREAHREMLDEHSHDALDELIEDLTLFGPAREHFKTLYFQWELIELSRAMLYVSIPALVVMGGLIMYVDAAAVPGATLGVDHLVWLTSAGFAVGIAPFVVFIVYVLRILSVARRTLAMGPFVLRETDRETT</sequence>
<feature type="transmembrane region" description="Helical" evidence="1">
    <location>
        <begin position="250"/>
        <end position="269"/>
    </location>
</feature>
<keyword evidence="1" id="KW-0472">Membrane</keyword>
<feature type="transmembrane region" description="Helical" evidence="1">
    <location>
        <begin position="68"/>
        <end position="91"/>
    </location>
</feature>
<dbReference type="KEGG" id="hara:AArcS_2995"/>
<evidence type="ECO:0000313" key="2">
    <source>
        <dbReference type="EMBL" id="QSG04182.1"/>
    </source>
</evidence>
<keyword evidence="3" id="KW-1185">Reference proteome</keyword>
<name>A0A897MUI4_9EURY</name>
<evidence type="ECO:0000256" key="1">
    <source>
        <dbReference type="SAM" id="Phobius"/>
    </source>
</evidence>
<dbReference type="Proteomes" id="UP000663586">
    <property type="component" value="Chromosome"/>
</dbReference>
<organism evidence="2 3">
    <name type="scientific">Natranaeroarchaeum sulfidigenes</name>
    <dbReference type="NCBI Taxonomy" id="2784880"/>
    <lineage>
        <taxon>Archaea</taxon>
        <taxon>Methanobacteriati</taxon>
        <taxon>Methanobacteriota</taxon>
        <taxon>Stenosarchaea group</taxon>
        <taxon>Halobacteria</taxon>
        <taxon>Halobacteriales</taxon>
        <taxon>Natronoarchaeaceae</taxon>
        <taxon>Natranaeroarchaeum</taxon>
    </lineage>
</organism>
<dbReference type="InterPro" id="IPR058278">
    <property type="entry name" value="DUF7972"/>
</dbReference>
<feature type="transmembrane region" description="Helical" evidence="1">
    <location>
        <begin position="29"/>
        <end position="48"/>
    </location>
</feature>
<protein>
    <submittedName>
        <fullName evidence="2">Putative membrane protein</fullName>
    </submittedName>
</protein>
<feature type="transmembrane region" description="Helical" evidence="1">
    <location>
        <begin position="284"/>
        <end position="307"/>
    </location>
</feature>